<name>A0A1I2J2L7_9ACTN</name>
<dbReference type="RefSeq" id="WP_143120630.1">
    <property type="nucleotide sequence ID" value="NZ_FONG01000016.1"/>
</dbReference>
<gene>
    <name evidence="1" type="ORF">SAMN05216251_11627</name>
</gene>
<evidence type="ECO:0000313" key="2">
    <source>
        <dbReference type="Proteomes" id="UP000199323"/>
    </source>
</evidence>
<dbReference type="Proteomes" id="UP000199323">
    <property type="component" value="Unassembled WGS sequence"/>
</dbReference>
<evidence type="ECO:0000313" key="1">
    <source>
        <dbReference type="EMBL" id="SFF48915.1"/>
    </source>
</evidence>
<keyword evidence="2" id="KW-1185">Reference proteome</keyword>
<organism evidence="1 2">
    <name type="scientific">Actinacidiphila alni</name>
    <dbReference type="NCBI Taxonomy" id="380248"/>
    <lineage>
        <taxon>Bacteria</taxon>
        <taxon>Bacillati</taxon>
        <taxon>Actinomycetota</taxon>
        <taxon>Actinomycetes</taxon>
        <taxon>Kitasatosporales</taxon>
        <taxon>Streptomycetaceae</taxon>
        <taxon>Actinacidiphila</taxon>
    </lineage>
</organism>
<proteinExistence type="predicted"/>
<protein>
    <submittedName>
        <fullName evidence="1">Uncharacterized protein</fullName>
    </submittedName>
</protein>
<sequence length="70" mass="7502">MSTVSEPTAAKEPSTLRTAITVATLAANFLTVTKKIRRANGSPHALDHIDLIASITTFAILAVRTRQGQR</sequence>
<dbReference type="EMBL" id="FONG01000016">
    <property type="protein sequence ID" value="SFF48915.1"/>
    <property type="molecule type" value="Genomic_DNA"/>
</dbReference>
<dbReference type="STRING" id="380248.SAMN05216251_11627"/>
<dbReference type="AlphaFoldDB" id="A0A1I2J2L7"/>
<accession>A0A1I2J2L7</accession>
<reference evidence="1 2" key="1">
    <citation type="submission" date="2016-10" db="EMBL/GenBank/DDBJ databases">
        <authorList>
            <person name="de Groot N.N."/>
        </authorList>
    </citation>
    <scope>NUCLEOTIDE SEQUENCE [LARGE SCALE GENOMIC DNA]</scope>
    <source>
        <strain evidence="1 2">CGMCC 4.3510</strain>
    </source>
</reference>